<dbReference type="Proteomes" id="UP000006798">
    <property type="component" value="Plasmid pBB2"/>
</dbReference>
<evidence type="ECO:0000313" key="2">
    <source>
        <dbReference type="Proteomes" id="UP000006798"/>
    </source>
</evidence>
<geneLocation type="plasmid" evidence="1 2">
    <name>pBB2</name>
</geneLocation>
<accession>F8GYP1</accession>
<protein>
    <recommendedName>
        <fullName evidence="3">Zinc ribbon domain-containing protein</fullName>
    </recommendedName>
</protein>
<dbReference type="KEGG" id="cnc:CNE_BB2p01710"/>
<dbReference type="EMBL" id="CP002880">
    <property type="protein sequence ID" value="AEI82982.1"/>
    <property type="molecule type" value="Genomic_DNA"/>
</dbReference>
<reference evidence="1 2" key="1">
    <citation type="journal article" date="2011" name="J. Bacteriol.">
        <title>Complete genome sequence of the type strain Cupriavidus necator N-1.</title>
        <authorList>
            <person name="Poehlein A."/>
            <person name="Kusian B."/>
            <person name="Friedrich B."/>
            <person name="Daniel R."/>
            <person name="Bowien B."/>
        </authorList>
    </citation>
    <scope>NUCLEOTIDE SEQUENCE [LARGE SCALE GENOMIC DNA]</scope>
    <source>
        <strain evidence="2">ATCC 43291 / DSM 13513 / CCUG 52238 / LMG 8453 / N-1</strain>
        <plasmid evidence="1 2">pBB2</plasmid>
    </source>
</reference>
<organism evidence="1 2">
    <name type="scientific">Cupriavidus necator (strain ATCC 43291 / DSM 13513 / CCUG 52238 / LMG 8453 / N-1)</name>
    <name type="common">Ralstonia eutropha</name>
    <dbReference type="NCBI Taxonomy" id="1042878"/>
    <lineage>
        <taxon>Bacteria</taxon>
        <taxon>Pseudomonadati</taxon>
        <taxon>Pseudomonadota</taxon>
        <taxon>Betaproteobacteria</taxon>
        <taxon>Burkholderiales</taxon>
        <taxon>Burkholderiaceae</taxon>
        <taxon>Cupriavidus</taxon>
    </lineage>
</organism>
<dbReference type="SUPFAM" id="SSF52540">
    <property type="entry name" value="P-loop containing nucleoside triphosphate hydrolases"/>
    <property type="match status" value="1"/>
</dbReference>
<evidence type="ECO:0000313" key="1">
    <source>
        <dbReference type="EMBL" id="AEI82982.1"/>
    </source>
</evidence>
<evidence type="ECO:0008006" key="3">
    <source>
        <dbReference type="Google" id="ProtNLM"/>
    </source>
</evidence>
<keyword evidence="1" id="KW-0614">Plasmid</keyword>
<dbReference type="HOGENOM" id="CLU_034920_0_0_4"/>
<dbReference type="RefSeq" id="WP_013954265.1">
    <property type="nucleotide sequence ID" value="NC_015724.1"/>
</dbReference>
<gene>
    <name evidence="1" type="ordered locus">CNE_BB2p01710</name>
</gene>
<dbReference type="InterPro" id="IPR027417">
    <property type="entry name" value="P-loop_NTPase"/>
</dbReference>
<dbReference type="GeneID" id="34307758"/>
<dbReference type="AlphaFoldDB" id="F8GYP1"/>
<name>F8GYP1_CUPNN</name>
<proteinExistence type="predicted"/>
<sequence length="561" mass="63064">MSEFEERADQLALDIIDTSLVDGEMFRSARRKLLATGAKLLVGPRGTGKTHLMRYTYQHALDKPTAPLVLYASFNRYLNLEPLLKRSPDALKRFHSWVLAKLILSCFQWLEDKGENSAWFAALDPLYDSAKLSGLISLLERGGGDDIYQEFGQFLTVDLVLKAARALASRFSRSRTVFLLDDAALSLSDQYLVSFFEIFRLLKTQYISPKASVYPGTTQYGPTFHASHEAESVPLWLSIEDSEYSQIMGEIAEKRLTKKEVETINRDILEVFKYASFGIPRTFLRLLREYFDSRPGTSQQKINKIIEQQASLIGAEYDSLGLKIRQFSSLVSMGRRLFDKAVIDISAGQSEDTSTRNIVLGIRQDSGQNPLAERMLRFLIEVGMLFPLQAVSHGPNRKYDRYIPHIAFLYQHGAFREGRGSSLKVLPQVMQRPAAKHPVRRDLNSLLGAETVENLHLDLPPCQNCGAERLNDSQRFCHNCGQELVAASLFEECMKLPLEQVPGISKALIQRIQADTNLRTIGHVYASQNASGDLQQANYVGPVRASGIISKVSVMVNEFLS</sequence>